<feature type="transmembrane region" description="Helical" evidence="1">
    <location>
        <begin position="108"/>
        <end position="128"/>
    </location>
</feature>
<dbReference type="AlphaFoldDB" id="A0A0F9LPR9"/>
<protein>
    <submittedName>
        <fullName evidence="2">Uncharacterized protein</fullName>
    </submittedName>
</protein>
<keyword evidence="1" id="KW-0472">Membrane</keyword>
<feature type="transmembrane region" description="Helical" evidence="1">
    <location>
        <begin position="53"/>
        <end position="75"/>
    </location>
</feature>
<gene>
    <name evidence="2" type="ORF">LCGC14_1482050</name>
</gene>
<keyword evidence="1" id="KW-1133">Transmembrane helix</keyword>
<name>A0A0F9LPR9_9ZZZZ</name>
<feature type="transmembrane region" description="Helical" evidence="1">
    <location>
        <begin position="180"/>
        <end position="198"/>
    </location>
</feature>
<feature type="transmembrane region" description="Helical" evidence="1">
    <location>
        <begin position="149"/>
        <end position="168"/>
    </location>
</feature>
<feature type="transmembrane region" description="Helical" evidence="1">
    <location>
        <begin position="82"/>
        <end position="102"/>
    </location>
</feature>
<evidence type="ECO:0000256" key="1">
    <source>
        <dbReference type="SAM" id="Phobius"/>
    </source>
</evidence>
<dbReference type="EMBL" id="LAZR01010550">
    <property type="protein sequence ID" value="KKM66355.1"/>
    <property type="molecule type" value="Genomic_DNA"/>
</dbReference>
<proteinExistence type="predicted"/>
<feature type="transmembrane region" description="Helical" evidence="1">
    <location>
        <begin position="7"/>
        <end position="33"/>
    </location>
</feature>
<sequence>MTKQKVGLVLFWIAVIWTFLWGALGSVFVGSAFNNLTVAEVNQTMWAFAGPWFLLWAFGAPLGALVAGIGILLYSGAKGSTVWKYGIGIALAVFIGMASGALGHIPPLLGIGGTLILLFFMGILWLWAKERMALKDSSATAADLKLAGYVFMLIAAWFICGITSQPFMKVFEGEAPGSPIHIMIFLVLGWLFLFLSHYKSRQQQG</sequence>
<comment type="caution">
    <text evidence="2">The sequence shown here is derived from an EMBL/GenBank/DDBJ whole genome shotgun (WGS) entry which is preliminary data.</text>
</comment>
<keyword evidence="1" id="KW-0812">Transmembrane</keyword>
<accession>A0A0F9LPR9</accession>
<organism evidence="2">
    <name type="scientific">marine sediment metagenome</name>
    <dbReference type="NCBI Taxonomy" id="412755"/>
    <lineage>
        <taxon>unclassified sequences</taxon>
        <taxon>metagenomes</taxon>
        <taxon>ecological metagenomes</taxon>
    </lineage>
</organism>
<evidence type="ECO:0000313" key="2">
    <source>
        <dbReference type="EMBL" id="KKM66355.1"/>
    </source>
</evidence>
<reference evidence="2" key="1">
    <citation type="journal article" date="2015" name="Nature">
        <title>Complex archaea that bridge the gap between prokaryotes and eukaryotes.</title>
        <authorList>
            <person name="Spang A."/>
            <person name="Saw J.H."/>
            <person name="Jorgensen S.L."/>
            <person name="Zaremba-Niedzwiedzka K."/>
            <person name="Martijn J."/>
            <person name="Lind A.E."/>
            <person name="van Eijk R."/>
            <person name="Schleper C."/>
            <person name="Guy L."/>
            <person name="Ettema T.J."/>
        </authorList>
    </citation>
    <scope>NUCLEOTIDE SEQUENCE</scope>
</reference>